<comment type="caution">
    <text evidence="2">The sequence shown here is derived from an EMBL/GenBank/DDBJ whole genome shotgun (WGS) entry which is preliminary data.</text>
</comment>
<feature type="region of interest" description="Disordered" evidence="1">
    <location>
        <begin position="115"/>
        <end position="136"/>
    </location>
</feature>
<keyword evidence="3" id="KW-1185">Reference proteome</keyword>
<dbReference type="AlphaFoldDB" id="A0A9N8WLZ6"/>
<organism evidence="2 3">
    <name type="scientific">Acaulospora morrowiae</name>
    <dbReference type="NCBI Taxonomy" id="94023"/>
    <lineage>
        <taxon>Eukaryota</taxon>
        <taxon>Fungi</taxon>
        <taxon>Fungi incertae sedis</taxon>
        <taxon>Mucoromycota</taxon>
        <taxon>Glomeromycotina</taxon>
        <taxon>Glomeromycetes</taxon>
        <taxon>Diversisporales</taxon>
        <taxon>Acaulosporaceae</taxon>
        <taxon>Acaulospora</taxon>
    </lineage>
</organism>
<dbReference type="Proteomes" id="UP000789342">
    <property type="component" value="Unassembled WGS sequence"/>
</dbReference>
<gene>
    <name evidence="2" type="ORF">AMORRO_LOCUS2705</name>
</gene>
<accession>A0A9N8WLZ6</accession>
<feature type="compositionally biased region" description="Polar residues" evidence="1">
    <location>
        <begin position="117"/>
        <end position="133"/>
    </location>
</feature>
<dbReference type="OrthoDB" id="2446291at2759"/>
<feature type="region of interest" description="Disordered" evidence="1">
    <location>
        <begin position="24"/>
        <end position="61"/>
    </location>
</feature>
<evidence type="ECO:0000313" key="2">
    <source>
        <dbReference type="EMBL" id="CAG8489443.1"/>
    </source>
</evidence>
<evidence type="ECO:0000256" key="1">
    <source>
        <dbReference type="SAM" id="MobiDB-lite"/>
    </source>
</evidence>
<proteinExistence type="predicted"/>
<feature type="compositionally biased region" description="Polar residues" evidence="1">
    <location>
        <begin position="43"/>
        <end position="53"/>
    </location>
</feature>
<protein>
    <submittedName>
        <fullName evidence="2">2931_t:CDS:1</fullName>
    </submittedName>
</protein>
<evidence type="ECO:0000313" key="3">
    <source>
        <dbReference type="Proteomes" id="UP000789342"/>
    </source>
</evidence>
<reference evidence="2" key="1">
    <citation type="submission" date="2021-06" db="EMBL/GenBank/DDBJ databases">
        <authorList>
            <person name="Kallberg Y."/>
            <person name="Tangrot J."/>
            <person name="Rosling A."/>
        </authorList>
    </citation>
    <scope>NUCLEOTIDE SEQUENCE</scope>
    <source>
        <strain evidence="2">CL551</strain>
    </source>
</reference>
<sequence length="174" mass="19564">MDYSIHLPNANYSVSSHFGNFTVHQTNNNNTGRKRARSDSMNKSDQAQKTSRLLSPPRQRFPPTLSCCSEVRLNRSNSISELSCKTQLLAVQDPRLADPMDCDITSFELEGDMIQPPGSTATPPLSHSSSPTRAQRVYHRQTHVPSLVYTMGRRADCERCRLRVPGHFAHVINQ</sequence>
<name>A0A9N8WLZ6_9GLOM</name>
<dbReference type="EMBL" id="CAJVPV010001194">
    <property type="protein sequence ID" value="CAG8489443.1"/>
    <property type="molecule type" value="Genomic_DNA"/>
</dbReference>